<dbReference type="Pfam" id="PF00042">
    <property type="entry name" value="Globin"/>
    <property type="match status" value="1"/>
</dbReference>
<protein>
    <recommendedName>
        <fullName evidence="7">Globin domain-containing protein</fullName>
    </recommendedName>
</protein>
<gene>
    <name evidence="8" type="ORF">FSP39_025157</name>
</gene>
<dbReference type="GO" id="GO:0046872">
    <property type="term" value="F:metal ion binding"/>
    <property type="evidence" value="ECO:0007669"/>
    <property type="project" value="UniProtKB-KW"/>
</dbReference>
<dbReference type="EMBL" id="VSWD01000004">
    <property type="protein sequence ID" value="KAK3105434.1"/>
    <property type="molecule type" value="Genomic_DNA"/>
</dbReference>
<evidence type="ECO:0000256" key="1">
    <source>
        <dbReference type="ARBA" id="ARBA00022448"/>
    </source>
</evidence>
<dbReference type="GO" id="GO:0020037">
    <property type="term" value="F:heme binding"/>
    <property type="evidence" value="ECO:0007669"/>
    <property type="project" value="InterPro"/>
</dbReference>
<dbReference type="GO" id="GO:0005344">
    <property type="term" value="F:oxygen carrier activity"/>
    <property type="evidence" value="ECO:0007669"/>
    <property type="project" value="UniProtKB-KW"/>
</dbReference>
<dbReference type="Gene3D" id="1.10.490.10">
    <property type="entry name" value="Globins"/>
    <property type="match status" value="1"/>
</dbReference>
<keyword evidence="3 6" id="KW-0561">Oxygen transport</keyword>
<evidence type="ECO:0000256" key="2">
    <source>
        <dbReference type="ARBA" id="ARBA00022617"/>
    </source>
</evidence>
<name>A0AA88YH67_PINIB</name>
<feature type="domain" description="Globin" evidence="7">
    <location>
        <begin position="10"/>
        <end position="157"/>
    </location>
</feature>
<evidence type="ECO:0000313" key="9">
    <source>
        <dbReference type="Proteomes" id="UP001186944"/>
    </source>
</evidence>
<dbReference type="PRINTS" id="PR00188">
    <property type="entry name" value="PLANTGLOBIN"/>
</dbReference>
<dbReference type="InterPro" id="IPR000971">
    <property type="entry name" value="Globin"/>
</dbReference>
<keyword evidence="5" id="KW-0408">Iron</keyword>
<evidence type="ECO:0000256" key="3">
    <source>
        <dbReference type="ARBA" id="ARBA00022621"/>
    </source>
</evidence>
<dbReference type="GO" id="GO:0019825">
    <property type="term" value="F:oxygen binding"/>
    <property type="evidence" value="ECO:0007669"/>
    <property type="project" value="InterPro"/>
</dbReference>
<proteinExistence type="inferred from homology"/>
<dbReference type="InterPro" id="IPR050532">
    <property type="entry name" value="Globin-like_OT"/>
</dbReference>
<evidence type="ECO:0000256" key="4">
    <source>
        <dbReference type="ARBA" id="ARBA00022723"/>
    </source>
</evidence>
<dbReference type="PANTHER" id="PTHR46458:SF1">
    <property type="entry name" value="GEO09476P1"/>
    <property type="match status" value="1"/>
</dbReference>
<keyword evidence="9" id="KW-1185">Reference proteome</keyword>
<dbReference type="AlphaFoldDB" id="A0AA88YH67"/>
<dbReference type="InterPro" id="IPR012292">
    <property type="entry name" value="Globin/Proto"/>
</dbReference>
<evidence type="ECO:0000256" key="5">
    <source>
        <dbReference type="ARBA" id="ARBA00023004"/>
    </source>
</evidence>
<sequence length="164" mass="19414">MHCTVDVNPELTDKQIEIILDSYEVWRKDIEKVGLTTFMSLFQTHPEVQEHFLPFKQLSQTDMEQSAILRSHALRVMATVEKCLSRINNPEKIKDVMEQLGGRHVNYTSKYDYIDLMGPQFVYAIKPRLEDTWNEELEEAWLQLFKVMTYHMKQGMIEKPVITY</sequence>
<dbReference type="SUPFAM" id="SSF46458">
    <property type="entry name" value="Globin-like"/>
    <property type="match status" value="1"/>
</dbReference>
<keyword evidence="4" id="KW-0479">Metal-binding</keyword>
<reference evidence="8" key="1">
    <citation type="submission" date="2019-08" db="EMBL/GenBank/DDBJ databases">
        <title>The improved chromosome-level genome for the pearl oyster Pinctada fucata martensii using PacBio sequencing and Hi-C.</title>
        <authorList>
            <person name="Zheng Z."/>
        </authorList>
    </citation>
    <scope>NUCLEOTIDE SEQUENCE</scope>
    <source>
        <strain evidence="8">ZZ-2019</strain>
        <tissue evidence="8">Adductor muscle</tissue>
    </source>
</reference>
<organism evidence="8 9">
    <name type="scientific">Pinctada imbricata</name>
    <name type="common">Atlantic pearl-oyster</name>
    <name type="synonym">Pinctada martensii</name>
    <dbReference type="NCBI Taxonomy" id="66713"/>
    <lineage>
        <taxon>Eukaryota</taxon>
        <taxon>Metazoa</taxon>
        <taxon>Spiralia</taxon>
        <taxon>Lophotrochozoa</taxon>
        <taxon>Mollusca</taxon>
        <taxon>Bivalvia</taxon>
        <taxon>Autobranchia</taxon>
        <taxon>Pteriomorphia</taxon>
        <taxon>Pterioida</taxon>
        <taxon>Pterioidea</taxon>
        <taxon>Pteriidae</taxon>
        <taxon>Pinctada</taxon>
    </lineage>
</organism>
<dbReference type="InterPro" id="IPR009050">
    <property type="entry name" value="Globin-like_sf"/>
</dbReference>
<dbReference type="Proteomes" id="UP001186944">
    <property type="component" value="Unassembled WGS sequence"/>
</dbReference>
<dbReference type="PROSITE" id="PS01033">
    <property type="entry name" value="GLOBIN"/>
    <property type="match status" value="1"/>
</dbReference>
<evidence type="ECO:0000313" key="8">
    <source>
        <dbReference type="EMBL" id="KAK3105434.1"/>
    </source>
</evidence>
<evidence type="ECO:0000256" key="6">
    <source>
        <dbReference type="RuleBase" id="RU000356"/>
    </source>
</evidence>
<accession>A0AA88YH67</accession>
<comment type="caution">
    <text evidence="8">The sequence shown here is derived from an EMBL/GenBank/DDBJ whole genome shotgun (WGS) entry which is preliminary data.</text>
</comment>
<comment type="similarity">
    <text evidence="6">Belongs to the globin family.</text>
</comment>
<keyword evidence="2 6" id="KW-0349">Heme</keyword>
<evidence type="ECO:0000259" key="7">
    <source>
        <dbReference type="PROSITE" id="PS01033"/>
    </source>
</evidence>
<keyword evidence="1 6" id="KW-0813">Transport</keyword>
<dbReference type="PANTHER" id="PTHR46458">
    <property type="entry name" value="BLR2807 PROTEIN"/>
    <property type="match status" value="1"/>
</dbReference>